<name>A0A914V8N2_9BILA</name>
<evidence type="ECO:0000313" key="2">
    <source>
        <dbReference type="Proteomes" id="UP000887566"/>
    </source>
</evidence>
<sequence length="174" mass="18990">VYAALGSLGVVGVSSAVLCVLCVQVLLSVQYYGYVSVDDRWSHYSTSHFLSDVAATLCVVAFSLSICAFFCSTFELFLCLKVLKMSPDSHMRIMRFLREAMFIRFLAFFGFFVSIPLFLLAVLTTMLSANVVMGSFASTGVLIVVVLVALIICIAVMAHGVYAWLLGSLKLPDL</sequence>
<dbReference type="WBParaSite" id="PSAMB.scaffold15766size1488.g36649.t1">
    <property type="protein sequence ID" value="PSAMB.scaffold15766size1488.g36649.t1"/>
    <property type="gene ID" value="PSAMB.scaffold15766size1488.g36649"/>
</dbReference>
<feature type="transmembrane region" description="Helical" evidence="1">
    <location>
        <begin position="101"/>
        <end position="129"/>
    </location>
</feature>
<keyword evidence="2" id="KW-1185">Reference proteome</keyword>
<evidence type="ECO:0000256" key="1">
    <source>
        <dbReference type="SAM" id="Phobius"/>
    </source>
</evidence>
<protein>
    <submittedName>
        <fullName evidence="3">Transmembrane protein</fullName>
    </submittedName>
</protein>
<feature type="transmembrane region" description="Helical" evidence="1">
    <location>
        <begin position="141"/>
        <end position="165"/>
    </location>
</feature>
<dbReference type="Proteomes" id="UP000887566">
    <property type="component" value="Unplaced"/>
</dbReference>
<accession>A0A914V8N2</accession>
<feature type="transmembrane region" description="Helical" evidence="1">
    <location>
        <begin position="7"/>
        <end position="33"/>
    </location>
</feature>
<feature type="transmembrane region" description="Helical" evidence="1">
    <location>
        <begin position="53"/>
        <end position="80"/>
    </location>
</feature>
<reference evidence="3" key="1">
    <citation type="submission" date="2022-11" db="UniProtKB">
        <authorList>
            <consortium name="WormBaseParasite"/>
        </authorList>
    </citation>
    <scope>IDENTIFICATION</scope>
</reference>
<evidence type="ECO:0000313" key="3">
    <source>
        <dbReference type="WBParaSite" id="PSAMB.scaffold15766size1488.g36649.t1"/>
    </source>
</evidence>
<proteinExistence type="predicted"/>
<keyword evidence="1" id="KW-0812">Transmembrane</keyword>
<dbReference type="Pfam" id="PF15038">
    <property type="entry name" value="Jiraiya"/>
    <property type="match status" value="1"/>
</dbReference>
<organism evidence="2 3">
    <name type="scientific">Plectus sambesii</name>
    <dbReference type="NCBI Taxonomy" id="2011161"/>
    <lineage>
        <taxon>Eukaryota</taxon>
        <taxon>Metazoa</taxon>
        <taxon>Ecdysozoa</taxon>
        <taxon>Nematoda</taxon>
        <taxon>Chromadorea</taxon>
        <taxon>Plectida</taxon>
        <taxon>Plectina</taxon>
        <taxon>Plectoidea</taxon>
        <taxon>Plectidae</taxon>
        <taxon>Plectus</taxon>
    </lineage>
</organism>
<keyword evidence="1" id="KW-1133">Transmembrane helix</keyword>
<keyword evidence="1" id="KW-0472">Membrane</keyword>
<dbReference type="InterPro" id="IPR029201">
    <property type="entry name" value="Jiraiya"/>
</dbReference>
<dbReference type="AlphaFoldDB" id="A0A914V8N2"/>